<evidence type="ECO:0000256" key="1">
    <source>
        <dbReference type="SAM" id="MobiDB-lite"/>
    </source>
</evidence>
<dbReference type="Proteomes" id="UP001651158">
    <property type="component" value="Unassembled WGS sequence"/>
</dbReference>
<evidence type="ECO:0000313" key="3">
    <source>
        <dbReference type="Proteomes" id="UP001651158"/>
    </source>
</evidence>
<comment type="caution">
    <text evidence="2">The sequence shown here is derived from an EMBL/GenBank/DDBJ whole genome shotgun (WGS) entry which is preliminary data.</text>
</comment>
<keyword evidence="3" id="KW-1185">Reference proteome</keyword>
<dbReference type="EMBL" id="JAKROA010000016">
    <property type="protein sequence ID" value="KAL5103659.1"/>
    <property type="molecule type" value="Genomic_DNA"/>
</dbReference>
<name>A0ABR4Q2B5_9CEST</name>
<reference evidence="2 3" key="1">
    <citation type="journal article" date="2022" name="Front. Cell. Infect. Microbiol.">
        <title>The Genomes of Two Strains of Taenia crassiceps the Animal Model for the Study of Human Cysticercosis.</title>
        <authorList>
            <person name="Bobes R.J."/>
            <person name="Estrada K."/>
            <person name="Rios-Valencia D.G."/>
            <person name="Calderon-Gallegos A."/>
            <person name="de la Torre P."/>
            <person name="Carrero J.C."/>
            <person name="Sanchez-Flores A."/>
            <person name="Laclette J.P."/>
        </authorList>
    </citation>
    <scope>NUCLEOTIDE SEQUENCE [LARGE SCALE GENOMIC DNA]</scope>
    <source>
        <strain evidence="2">WFUcys</strain>
    </source>
</reference>
<protein>
    <submittedName>
        <fullName evidence="2">Uncharacterized protein</fullName>
    </submittedName>
</protein>
<gene>
    <name evidence="2" type="ORF">TcWFU_002156</name>
</gene>
<evidence type="ECO:0000313" key="2">
    <source>
        <dbReference type="EMBL" id="KAL5103659.1"/>
    </source>
</evidence>
<proteinExistence type="predicted"/>
<accession>A0ABR4Q2B5</accession>
<feature type="region of interest" description="Disordered" evidence="1">
    <location>
        <begin position="17"/>
        <end position="38"/>
    </location>
</feature>
<sequence length="112" mass="12137">MLSNDSHPFPLFKRYTSDKVTTSSSPPPASPPSAPAQTPAFATLHSSLLTPHFHASSRLPLRSVVHPMRLHGVTDTGQDEAMQNKAICLCEFLPNQCTEGPLITASILFQVL</sequence>
<feature type="compositionally biased region" description="Pro residues" evidence="1">
    <location>
        <begin position="25"/>
        <end position="34"/>
    </location>
</feature>
<organism evidence="2 3">
    <name type="scientific">Taenia crassiceps</name>
    <dbReference type="NCBI Taxonomy" id="6207"/>
    <lineage>
        <taxon>Eukaryota</taxon>
        <taxon>Metazoa</taxon>
        <taxon>Spiralia</taxon>
        <taxon>Lophotrochozoa</taxon>
        <taxon>Platyhelminthes</taxon>
        <taxon>Cestoda</taxon>
        <taxon>Eucestoda</taxon>
        <taxon>Cyclophyllidea</taxon>
        <taxon>Taeniidae</taxon>
        <taxon>Taenia</taxon>
    </lineage>
</organism>